<dbReference type="InterPro" id="IPR008571">
    <property type="entry name" value="HerA-like"/>
</dbReference>
<proteinExistence type="predicted"/>
<sequence length="176" mass="20428">SNVQIRELSKYIKKLRKKDDLKNKFTLKSIIEIIEKEEEGSKSTKQALIGWLSELERLNLFGSQENPVMKNVINQGEISIFNLQDEVSIRKKQIMVDYICNQLFYLRRKNEIPPFLLIIEEAHQFCPEAAHSKALSKYIIETIAREGRKFMACLCLISQRPKKLSTTAFPINNISP</sequence>
<dbReference type="Gene3D" id="3.40.50.300">
    <property type="entry name" value="P-loop containing nucleotide triphosphate hydrolases"/>
    <property type="match status" value="1"/>
</dbReference>
<accession>X1GEC3</accession>
<reference evidence="1" key="1">
    <citation type="journal article" date="2014" name="Front. Microbiol.">
        <title>High frequency of phylogenetically diverse reductive dehalogenase-homologous genes in deep subseafloor sedimentary metagenomes.</title>
        <authorList>
            <person name="Kawai M."/>
            <person name="Futagami T."/>
            <person name="Toyoda A."/>
            <person name="Takaki Y."/>
            <person name="Nishi S."/>
            <person name="Hori S."/>
            <person name="Arai W."/>
            <person name="Tsubouchi T."/>
            <person name="Morono Y."/>
            <person name="Uchiyama I."/>
            <person name="Ito T."/>
            <person name="Fujiyama A."/>
            <person name="Inagaki F."/>
            <person name="Takami H."/>
        </authorList>
    </citation>
    <scope>NUCLEOTIDE SEQUENCE</scope>
    <source>
        <strain evidence="1">Expedition CK06-06</strain>
    </source>
</reference>
<dbReference type="SUPFAM" id="SSF52540">
    <property type="entry name" value="P-loop containing nucleoside triphosphate hydrolases"/>
    <property type="match status" value="1"/>
</dbReference>
<dbReference type="EMBL" id="BARU01014000">
    <property type="protein sequence ID" value="GAH43165.1"/>
    <property type="molecule type" value="Genomic_DNA"/>
</dbReference>
<evidence type="ECO:0008006" key="2">
    <source>
        <dbReference type="Google" id="ProtNLM"/>
    </source>
</evidence>
<name>X1GEC3_9ZZZZ</name>
<evidence type="ECO:0000313" key="1">
    <source>
        <dbReference type="EMBL" id="GAH43165.1"/>
    </source>
</evidence>
<feature type="non-terminal residue" evidence="1">
    <location>
        <position position="1"/>
    </location>
</feature>
<dbReference type="PANTHER" id="PTHR42957:SF1">
    <property type="entry name" value="HELICASE MJ1565-RELATED"/>
    <property type="match status" value="1"/>
</dbReference>
<dbReference type="PANTHER" id="PTHR42957">
    <property type="entry name" value="HELICASE MJ1565-RELATED"/>
    <property type="match status" value="1"/>
</dbReference>
<organism evidence="1">
    <name type="scientific">marine sediment metagenome</name>
    <dbReference type="NCBI Taxonomy" id="412755"/>
    <lineage>
        <taxon>unclassified sequences</taxon>
        <taxon>metagenomes</taxon>
        <taxon>ecological metagenomes</taxon>
    </lineage>
</organism>
<feature type="non-terminal residue" evidence="1">
    <location>
        <position position="176"/>
    </location>
</feature>
<dbReference type="InterPro" id="IPR027417">
    <property type="entry name" value="P-loop_NTPase"/>
</dbReference>
<dbReference type="AlphaFoldDB" id="X1GEC3"/>
<comment type="caution">
    <text evidence="1">The sequence shown here is derived from an EMBL/GenBank/DDBJ whole genome shotgun (WGS) entry which is preliminary data.</text>
</comment>
<gene>
    <name evidence="1" type="ORF">S03H2_24954</name>
</gene>
<protein>
    <recommendedName>
        <fullName evidence="2">Zona occludens toxin N-terminal domain-containing protein</fullName>
    </recommendedName>
</protein>